<dbReference type="Gene3D" id="1.20.1280.50">
    <property type="match status" value="1"/>
</dbReference>
<keyword evidence="4" id="KW-1185">Reference proteome</keyword>
<protein>
    <recommendedName>
        <fullName evidence="2">F-box domain-containing protein</fullName>
    </recommendedName>
</protein>
<sequence length="305" mass="35058">MPLLSPPSPPAPKNGSRRQLSRSRRRQSKRSAKRSWAELPLDALLCIFHKLDHADLMFGGAATACRSWRGATRQPELWRHIDMRGHSRLNRTARLAISLSAGQCEAFLGDVCVNNDLILFLAKQAPSLKSLRLVESYGVDTEIFAEAIKRFPLLEELELSRCNIRHVWHVIQFCPQLKHFRHVKKGYHIRDNYYDTGCGTHNMEASAIARMPGLLSLQLLGDHLDNEGLSAILDNCPHLELLDLRGCLNIRMDSSLRLKCAWVNWEKLCRYTLTDDRVHFCVDQLALSYDKSTDDYEDFQQWQTY</sequence>
<dbReference type="Proteomes" id="UP001231189">
    <property type="component" value="Unassembled WGS sequence"/>
</dbReference>
<dbReference type="SUPFAM" id="SSF81383">
    <property type="entry name" value="F-box domain"/>
    <property type="match status" value="1"/>
</dbReference>
<feature type="region of interest" description="Disordered" evidence="1">
    <location>
        <begin position="1"/>
        <end position="33"/>
    </location>
</feature>
<dbReference type="SUPFAM" id="SSF52047">
    <property type="entry name" value="RNI-like"/>
    <property type="match status" value="1"/>
</dbReference>
<dbReference type="PANTHER" id="PTHR38926">
    <property type="entry name" value="F-BOX DOMAIN CONTAINING PROTEIN, EXPRESSED"/>
    <property type="match status" value="1"/>
</dbReference>
<accession>A0AAD8VLW1</accession>
<dbReference type="Gene3D" id="3.80.10.10">
    <property type="entry name" value="Ribonuclease Inhibitor"/>
    <property type="match status" value="1"/>
</dbReference>
<reference evidence="3" key="1">
    <citation type="submission" date="2023-07" db="EMBL/GenBank/DDBJ databases">
        <title>A chromosome-level genome assembly of Lolium multiflorum.</title>
        <authorList>
            <person name="Chen Y."/>
            <person name="Copetti D."/>
            <person name="Kolliker R."/>
            <person name="Studer B."/>
        </authorList>
    </citation>
    <scope>NUCLEOTIDE SEQUENCE</scope>
    <source>
        <strain evidence="3">02402/16</strain>
        <tissue evidence="3">Leaf</tissue>
    </source>
</reference>
<name>A0AAD8VLW1_LOLMU</name>
<evidence type="ECO:0000313" key="3">
    <source>
        <dbReference type="EMBL" id="KAK1609303.1"/>
    </source>
</evidence>
<dbReference type="PROSITE" id="PS50181">
    <property type="entry name" value="FBOX"/>
    <property type="match status" value="1"/>
</dbReference>
<proteinExistence type="predicted"/>
<feature type="compositionally biased region" description="Basic residues" evidence="1">
    <location>
        <begin position="15"/>
        <end position="33"/>
    </location>
</feature>
<evidence type="ECO:0000256" key="1">
    <source>
        <dbReference type="SAM" id="MobiDB-lite"/>
    </source>
</evidence>
<feature type="compositionally biased region" description="Pro residues" evidence="1">
    <location>
        <begin position="1"/>
        <end position="12"/>
    </location>
</feature>
<dbReference type="InterPro" id="IPR001810">
    <property type="entry name" value="F-box_dom"/>
</dbReference>
<gene>
    <name evidence="3" type="ORF">QYE76_032976</name>
</gene>
<organism evidence="3 4">
    <name type="scientific">Lolium multiflorum</name>
    <name type="common">Italian ryegrass</name>
    <name type="synonym">Lolium perenne subsp. multiflorum</name>
    <dbReference type="NCBI Taxonomy" id="4521"/>
    <lineage>
        <taxon>Eukaryota</taxon>
        <taxon>Viridiplantae</taxon>
        <taxon>Streptophyta</taxon>
        <taxon>Embryophyta</taxon>
        <taxon>Tracheophyta</taxon>
        <taxon>Spermatophyta</taxon>
        <taxon>Magnoliopsida</taxon>
        <taxon>Liliopsida</taxon>
        <taxon>Poales</taxon>
        <taxon>Poaceae</taxon>
        <taxon>BOP clade</taxon>
        <taxon>Pooideae</taxon>
        <taxon>Poodae</taxon>
        <taxon>Poeae</taxon>
        <taxon>Poeae Chloroplast Group 2 (Poeae type)</taxon>
        <taxon>Loliodinae</taxon>
        <taxon>Loliinae</taxon>
        <taxon>Lolium</taxon>
    </lineage>
</organism>
<dbReference type="Pfam" id="PF12937">
    <property type="entry name" value="F-box-like"/>
    <property type="match status" value="1"/>
</dbReference>
<evidence type="ECO:0000313" key="4">
    <source>
        <dbReference type="Proteomes" id="UP001231189"/>
    </source>
</evidence>
<evidence type="ECO:0000259" key="2">
    <source>
        <dbReference type="PROSITE" id="PS50181"/>
    </source>
</evidence>
<dbReference type="PANTHER" id="PTHR38926:SF49">
    <property type="entry name" value="F-BOX DOMAIN-CONTAINING PROTEIN"/>
    <property type="match status" value="1"/>
</dbReference>
<comment type="caution">
    <text evidence="3">The sequence shown here is derived from an EMBL/GenBank/DDBJ whole genome shotgun (WGS) entry which is preliminary data.</text>
</comment>
<dbReference type="InterPro" id="IPR036047">
    <property type="entry name" value="F-box-like_dom_sf"/>
</dbReference>
<dbReference type="AlphaFoldDB" id="A0AAD8VLW1"/>
<dbReference type="EMBL" id="JAUUTY010000007">
    <property type="protein sequence ID" value="KAK1609303.1"/>
    <property type="molecule type" value="Genomic_DNA"/>
</dbReference>
<dbReference type="InterPro" id="IPR032675">
    <property type="entry name" value="LRR_dom_sf"/>
</dbReference>
<feature type="domain" description="F-box" evidence="2">
    <location>
        <begin position="33"/>
        <end position="81"/>
    </location>
</feature>